<organism evidence="2 3">
    <name type="scientific">Miscanthus lutarioriparius</name>
    <dbReference type="NCBI Taxonomy" id="422564"/>
    <lineage>
        <taxon>Eukaryota</taxon>
        <taxon>Viridiplantae</taxon>
        <taxon>Streptophyta</taxon>
        <taxon>Embryophyta</taxon>
        <taxon>Tracheophyta</taxon>
        <taxon>Spermatophyta</taxon>
        <taxon>Magnoliopsida</taxon>
        <taxon>Liliopsida</taxon>
        <taxon>Poales</taxon>
        <taxon>Poaceae</taxon>
        <taxon>PACMAD clade</taxon>
        <taxon>Panicoideae</taxon>
        <taxon>Andropogonodae</taxon>
        <taxon>Andropogoneae</taxon>
        <taxon>Saccharinae</taxon>
        <taxon>Miscanthus</taxon>
    </lineage>
</organism>
<proteinExistence type="predicted"/>
<dbReference type="PANTHER" id="PTHR36478">
    <property type="entry name" value="OS04G0614237 PROTEIN-RELATED"/>
    <property type="match status" value="1"/>
</dbReference>
<evidence type="ECO:0000256" key="1">
    <source>
        <dbReference type="SAM" id="MobiDB-lite"/>
    </source>
</evidence>
<protein>
    <submittedName>
        <fullName evidence="2">Uncharacterized protein</fullName>
    </submittedName>
</protein>
<evidence type="ECO:0000313" key="2">
    <source>
        <dbReference type="EMBL" id="CAD6262522.1"/>
    </source>
</evidence>
<feature type="region of interest" description="Disordered" evidence="1">
    <location>
        <begin position="151"/>
        <end position="210"/>
    </location>
</feature>
<dbReference type="EMBL" id="CAJGYO010000012">
    <property type="protein sequence ID" value="CAD6262522.1"/>
    <property type="molecule type" value="Genomic_DNA"/>
</dbReference>
<comment type="caution">
    <text evidence="2">The sequence shown here is derived from an EMBL/GenBank/DDBJ whole genome shotgun (WGS) entry which is preliminary data.</text>
</comment>
<gene>
    <name evidence="2" type="ORF">NCGR_LOCUS45863</name>
</gene>
<keyword evidence="3" id="KW-1185">Reference proteome</keyword>
<evidence type="ECO:0000313" key="3">
    <source>
        <dbReference type="Proteomes" id="UP000604825"/>
    </source>
</evidence>
<sequence length="225" mass="24961">MSSSCAQIVSGPPLDWKLVINKAVELVEAIAYKTPELKDRMHYPRVRNNLDNVVPVGSRFRQRRQTKNSGQKQSTDIAQLYLQLKKRLPSSNPGENRRFSALNKWEVLIALLDKALQSGRDPVLKQGRPTGSLSKEVFPLKALVTRGSMVLSPQSNQGHGSEHSSKLDTSQISATVATPEIDSAMKRSSYQESHKDTSDPNVSKRPRVTGTGSFVEQLYKLSFSA</sequence>
<dbReference type="AlphaFoldDB" id="A0A811QTN9"/>
<feature type="compositionally biased region" description="Polar residues" evidence="1">
    <location>
        <begin position="167"/>
        <end position="176"/>
    </location>
</feature>
<accession>A0A811QTN9</accession>
<dbReference type="PANTHER" id="PTHR36478:SF23">
    <property type="match status" value="1"/>
</dbReference>
<dbReference type="OrthoDB" id="667391at2759"/>
<reference evidence="2" key="1">
    <citation type="submission" date="2020-10" db="EMBL/GenBank/DDBJ databases">
        <authorList>
            <person name="Han B."/>
            <person name="Lu T."/>
            <person name="Zhao Q."/>
            <person name="Huang X."/>
            <person name="Zhao Y."/>
        </authorList>
    </citation>
    <scope>NUCLEOTIDE SEQUENCE</scope>
</reference>
<dbReference type="Proteomes" id="UP000604825">
    <property type="component" value="Unassembled WGS sequence"/>
</dbReference>
<name>A0A811QTN9_9POAL</name>